<evidence type="ECO:0000313" key="1">
    <source>
        <dbReference type="EMBL" id="EIE80359.1"/>
    </source>
</evidence>
<dbReference type="InParanoid" id="I1BVX9"/>
<gene>
    <name evidence="1" type="ORF">RO3G_05064</name>
</gene>
<proteinExistence type="predicted"/>
<organism evidence="1 2">
    <name type="scientific">Rhizopus delemar (strain RA 99-880 / ATCC MYA-4621 / FGSC 9543 / NRRL 43880)</name>
    <name type="common">Mucormycosis agent</name>
    <name type="synonym">Rhizopus arrhizus var. delemar</name>
    <dbReference type="NCBI Taxonomy" id="246409"/>
    <lineage>
        <taxon>Eukaryota</taxon>
        <taxon>Fungi</taxon>
        <taxon>Fungi incertae sedis</taxon>
        <taxon>Mucoromycota</taxon>
        <taxon>Mucoromycotina</taxon>
        <taxon>Mucoromycetes</taxon>
        <taxon>Mucorales</taxon>
        <taxon>Mucorineae</taxon>
        <taxon>Rhizopodaceae</taxon>
        <taxon>Rhizopus</taxon>
    </lineage>
</organism>
<dbReference type="EMBL" id="CH476734">
    <property type="protein sequence ID" value="EIE80359.1"/>
    <property type="molecule type" value="Genomic_DNA"/>
</dbReference>
<accession>I1BVX9</accession>
<dbReference type="Proteomes" id="UP000009138">
    <property type="component" value="Unassembled WGS sequence"/>
</dbReference>
<dbReference type="AlphaFoldDB" id="I1BVX9"/>
<dbReference type="GeneID" id="93612035"/>
<keyword evidence="2" id="KW-1185">Reference proteome</keyword>
<evidence type="ECO:0000313" key="2">
    <source>
        <dbReference type="Proteomes" id="UP000009138"/>
    </source>
</evidence>
<reference evidence="1 2" key="1">
    <citation type="journal article" date="2009" name="PLoS Genet.">
        <title>Genomic analysis of the basal lineage fungus Rhizopus oryzae reveals a whole-genome duplication.</title>
        <authorList>
            <person name="Ma L.-J."/>
            <person name="Ibrahim A.S."/>
            <person name="Skory C."/>
            <person name="Grabherr M.G."/>
            <person name="Burger G."/>
            <person name="Butler M."/>
            <person name="Elias M."/>
            <person name="Idnurm A."/>
            <person name="Lang B.F."/>
            <person name="Sone T."/>
            <person name="Abe A."/>
            <person name="Calvo S.E."/>
            <person name="Corrochano L.M."/>
            <person name="Engels R."/>
            <person name="Fu J."/>
            <person name="Hansberg W."/>
            <person name="Kim J.-M."/>
            <person name="Kodira C.D."/>
            <person name="Koehrsen M.J."/>
            <person name="Liu B."/>
            <person name="Miranda-Saavedra D."/>
            <person name="O'Leary S."/>
            <person name="Ortiz-Castellanos L."/>
            <person name="Poulter R."/>
            <person name="Rodriguez-Romero J."/>
            <person name="Ruiz-Herrera J."/>
            <person name="Shen Y.-Q."/>
            <person name="Zeng Q."/>
            <person name="Galagan J."/>
            <person name="Birren B.W."/>
            <person name="Cuomo C.A."/>
            <person name="Wickes B.L."/>
        </authorList>
    </citation>
    <scope>NUCLEOTIDE SEQUENCE [LARGE SCALE GENOMIC DNA]</scope>
    <source>
        <strain evidence="2">RA 99-880 / ATCC MYA-4621 / FGSC 9543 / NRRL 43880</strain>
    </source>
</reference>
<protein>
    <submittedName>
        <fullName evidence="1">Uncharacterized protein</fullName>
    </submittedName>
</protein>
<dbReference type="VEuPathDB" id="FungiDB:RO3G_05064"/>
<dbReference type="RefSeq" id="XP_067515755.1">
    <property type="nucleotide sequence ID" value="XM_067659654.1"/>
</dbReference>
<sequence>MRRNMEEQRGIDDNNSGIIYKEYSQARNHSERYDKFKLFEPDAADDVGTSNKKR</sequence>
<name>I1BVX9_RHIO9</name>